<name>A0AA39XNV8_9PEZI</name>
<evidence type="ECO:0000313" key="3">
    <source>
        <dbReference type="Proteomes" id="UP001175001"/>
    </source>
</evidence>
<gene>
    <name evidence="2" type="ORF">DIS24_g10768</name>
</gene>
<feature type="non-terminal residue" evidence="2">
    <location>
        <position position="473"/>
    </location>
</feature>
<evidence type="ECO:0000313" key="2">
    <source>
        <dbReference type="EMBL" id="KAK0637488.1"/>
    </source>
</evidence>
<keyword evidence="3" id="KW-1185">Reference proteome</keyword>
<feature type="compositionally biased region" description="Low complexity" evidence="1">
    <location>
        <begin position="361"/>
        <end position="372"/>
    </location>
</feature>
<protein>
    <recommendedName>
        <fullName evidence="4">F-box domain-containing protein</fullName>
    </recommendedName>
</protein>
<proteinExistence type="predicted"/>
<comment type="caution">
    <text evidence="2">The sequence shown here is derived from an EMBL/GenBank/DDBJ whole genome shotgun (WGS) entry which is preliminary data.</text>
</comment>
<dbReference type="EMBL" id="JAUJDW010000126">
    <property type="protein sequence ID" value="KAK0637488.1"/>
    <property type="molecule type" value="Genomic_DNA"/>
</dbReference>
<sequence>MAQIPQELIEHVALYADGETRKNMVAVSPSFQAAVERHVFDKISLKSKDLERFQALYHGHRTRILHSIVFTIKFPKLENTDDEDEPLPCRESLEDIQSIDQFFTRHIKQLFNAIKALEEQNPSTMQGISLTIKVTRPSDYNKEADYCDHRRWPCWRLHLLSPSSLPPLSSIRTLSFQDAFPSYYDDWGGERSRHLDMRALLDLATKLPNLEHLRTLGPLERFPVSYLRDEATQCRRVWEGPWRDTRLAFASATAELNHSLPLATLTTLKLHFFAADQASMCDQARPLPDLTDGRPRGHDPLSAALHALSRNLVELDLRAVVDASLFWPARTEDPPPHWPRLRRLRVEFHNCTPDGSWYFASPHPSSSSSSSSPDRDPDRGFPITATTAHYPPLGPDPHPADAAWDEYWSYVVDDLEPDVFRVRPNAARIEPLLVAFGRALGCMPKLQAAEVFTWVGWSPRGEEEKREGEAGEV</sequence>
<feature type="region of interest" description="Disordered" evidence="1">
    <location>
        <begin position="361"/>
        <end position="394"/>
    </location>
</feature>
<evidence type="ECO:0000256" key="1">
    <source>
        <dbReference type="SAM" id="MobiDB-lite"/>
    </source>
</evidence>
<accession>A0AA39XNV8</accession>
<dbReference type="Proteomes" id="UP001175001">
    <property type="component" value="Unassembled WGS sequence"/>
</dbReference>
<reference evidence="2" key="1">
    <citation type="submission" date="2023-06" db="EMBL/GenBank/DDBJ databases">
        <title>Multi-omics analyses reveal the molecular pathogenesis toolkit of Lasiodiplodia hormozganensis, a cross-kingdom pathogen.</title>
        <authorList>
            <person name="Felix C."/>
            <person name="Meneses R."/>
            <person name="Goncalves M.F.M."/>
            <person name="Tilleman L."/>
            <person name="Duarte A.S."/>
            <person name="Jorrin-Novo J.V."/>
            <person name="Van De Peer Y."/>
            <person name="Deforce D."/>
            <person name="Van Nieuwerburgh F."/>
            <person name="Esteves A.C."/>
            <person name="Alves A."/>
        </authorList>
    </citation>
    <scope>NUCLEOTIDE SEQUENCE</scope>
    <source>
        <strain evidence="2">CBS 339.90</strain>
    </source>
</reference>
<organism evidence="2 3">
    <name type="scientific">Lasiodiplodia hormozganensis</name>
    <dbReference type="NCBI Taxonomy" id="869390"/>
    <lineage>
        <taxon>Eukaryota</taxon>
        <taxon>Fungi</taxon>
        <taxon>Dikarya</taxon>
        <taxon>Ascomycota</taxon>
        <taxon>Pezizomycotina</taxon>
        <taxon>Dothideomycetes</taxon>
        <taxon>Dothideomycetes incertae sedis</taxon>
        <taxon>Botryosphaeriales</taxon>
        <taxon>Botryosphaeriaceae</taxon>
        <taxon>Lasiodiplodia</taxon>
    </lineage>
</organism>
<evidence type="ECO:0008006" key="4">
    <source>
        <dbReference type="Google" id="ProtNLM"/>
    </source>
</evidence>
<dbReference type="AlphaFoldDB" id="A0AA39XNV8"/>